<evidence type="ECO:0000313" key="3">
    <source>
        <dbReference type="Proteomes" id="UP000245942"/>
    </source>
</evidence>
<dbReference type="RefSeq" id="XP_025346474.1">
    <property type="nucleotide sequence ID" value="XM_025495337.1"/>
</dbReference>
<accession>A0A316U3E2</accession>
<keyword evidence="3" id="KW-1185">Reference proteome</keyword>
<feature type="compositionally biased region" description="Basic residues" evidence="1">
    <location>
        <begin position="110"/>
        <end position="119"/>
    </location>
</feature>
<organism evidence="2 3">
    <name type="scientific">Pseudomicrostroma glucosiphilum</name>
    <dbReference type="NCBI Taxonomy" id="1684307"/>
    <lineage>
        <taxon>Eukaryota</taxon>
        <taxon>Fungi</taxon>
        <taxon>Dikarya</taxon>
        <taxon>Basidiomycota</taxon>
        <taxon>Ustilaginomycotina</taxon>
        <taxon>Exobasidiomycetes</taxon>
        <taxon>Microstromatales</taxon>
        <taxon>Microstromatales incertae sedis</taxon>
        <taxon>Pseudomicrostroma</taxon>
    </lineage>
</organism>
<dbReference type="Proteomes" id="UP000245942">
    <property type="component" value="Unassembled WGS sequence"/>
</dbReference>
<dbReference type="STRING" id="1684307.A0A316U3E2"/>
<evidence type="ECO:0000313" key="2">
    <source>
        <dbReference type="EMBL" id="PWN19314.1"/>
    </source>
</evidence>
<sequence length="379" mass="40063">MAAELHRLILFSSPTQNKRRRSTAPSPLPFLACRAASSSLGAVLQRNLTAAAAPLRLAASLPSLLTRSPLLPPSTTMVATATADNSWQPGEIPSTIGASLQSWLRPNHQPRVHHHHHKGHDATNGNSSTSASSNTSASASSSSLSASQQQQDKEARAAVISAEASVGNDPAAAQATLPAPGVALTYPGKWDQLSAQAELYLYAAATPYFRGAHLGNVQNPLHSSDVGAFSGMWEQASGKSTGKDSQAESGAHSKRFPAEHRATIGTALHKDGKVGSIRWVAADPEFKEVKQNEANGTASSNGHAHGSGWLRWLTGASSSTTPAKCLNVLEIGRPEITREEEEREEKIVVLAGYGAGIAFFYRVSQLLKDECLCLVRTAD</sequence>
<feature type="region of interest" description="Disordered" evidence="1">
    <location>
        <begin position="235"/>
        <end position="254"/>
    </location>
</feature>
<dbReference type="AlphaFoldDB" id="A0A316U3E2"/>
<protein>
    <submittedName>
        <fullName evidence="2">Uncharacterized protein</fullName>
    </submittedName>
</protein>
<name>A0A316U3E2_9BASI</name>
<gene>
    <name evidence="2" type="ORF">BCV69DRAFT_50354</name>
</gene>
<dbReference type="GeneID" id="37017071"/>
<feature type="compositionally biased region" description="Low complexity" evidence="1">
    <location>
        <begin position="122"/>
        <end position="147"/>
    </location>
</feature>
<reference evidence="2 3" key="1">
    <citation type="journal article" date="2018" name="Mol. Biol. Evol.">
        <title>Broad Genomic Sampling Reveals a Smut Pathogenic Ancestry of the Fungal Clade Ustilaginomycotina.</title>
        <authorList>
            <person name="Kijpornyongpan T."/>
            <person name="Mondo S.J."/>
            <person name="Barry K."/>
            <person name="Sandor L."/>
            <person name="Lee J."/>
            <person name="Lipzen A."/>
            <person name="Pangilinan J."/>
            <person name="LaButti K."/>
            <person name="Hainaut M."/>
            <person name="Henrissat B."/>
            <person name="Grigoriev I.V."/>
            <person name="Spatafora J.W."/>
            <person name="Aime M.C."/>
        </authorList>
    </citation>
    <scope>NUCLEOTIDE SEQUENCE [LARGE SCALE GENOMIC DNA]</scope>
    <source>
        <strain evidence="2 3">MCA 4718</strain>
    </source>
</reference>
<evidence type="ECO:0000256" key="1">
    <source>
        <dbReference type="SAM" id="MobiDB-lite"/>
    </source>
</evidence>
<dbReference type="EMBL" id="KZ819332">
    <property type="protein sequence ID" value="PWN19314.1"/>
    <property type="molecule type" value="Genomic_DNA"/>
</dbReference>
<proteinExistence type="predicted"/>
<feature type="region of interest" description="Disordered" evidence="1">
    <location>
        <begin position="110"/>
        <end position="160"/>
    </location>
</feature>